<dbReference type="PANTHER" id="PTHR46014">
    <property type="entry name" value="TETRATRICOPEPTIDE REPEAT PROTEIN 1"/>
    <property type="match status" value="1"/>
</dbReference>
<feature type="region of interest" description="Disordered" evidence="4">
    <location>
        <begin position="1"/>
        <end position="128"/>
    </location>
</feature>
<dbReference type="InterPro" id="IPR013105">
    <property type="entry name" value="TPR_2"/>
</dbReference>
<feature type="repeat" description="TPR" evidence="3">
    <location>
        <begin position="170"/>
        <end position="203"/>
    </location>
</feature>
<evidence type="ECO:0000313" key="5">
    <source>
        <dbReference type="EMBL" id="CAJ1797530.1"/>
    </source>
</evidence>
<gene>
    <name evidence="5" type="ORF">AYBTSS11_LOCUS545</name>
</gene>
<accession>A0AA86RT11</accession>
<dbReference type="SUPFAM" id="SSF48452">
    <property type="entry name" value="TPR-like"/>
    <property type="match status" value="1"/>
</dbReference>
<evidence type="ECO:0000256" key="4">
    <source>
        <dbReference type="SAM" id="MobiDB-lite"/>
    </source>
</evidence>
<dbReference type="Pfam" id="PF00515">
    <property type="entry name" value="TPR_1"/>
    <property type="match status" value="1"/>
</dbReference>
<reference evidence="5" key="1">
    <citation type="submission" date="2023-10" db="EMBL/GenBank/DDBJ databases">
        <authorList>
            <person name="Domelevo Entfellner J.-B."/>
        </authorList>
    </citation>
    <scope>NUCLEOTIDE SEQUENCE</scope>
</reference>
<feature type="repeat" description="TPR" evidence="3">
    <location>
        <begin position="129"/>
        <end position="162"/>
    </location>
</feature>
<name>A0AA86RT11_9FABA</name>
<dbReference type="InterPro" id="IPR052769">
    <property type="entry name" value="TPR_domain_protein"/>
</dbReference>
<dbReference type="PANTHER" id="PTHR46014:SF1">
    <property type="entry name" value="TETRATRICOPEPTIDE REPEAT PROTEIN 1"/>
    <property type="match status" value="1"/>
</dbReference>
<dbReference type="EMBL" id="OY731398">
    <property type="protein sequence ID" value="CAJ1797530.1"/>
    <property type="molecule type" value="Genomic_DNA"/>
</dbReference>
<feature type="compositionally biased region" description="Polar residues" evidence="4">
    <location>
        <begin position="75"/>
        <end position="84"/>
    </location>
</feature>
<evidence type="ECO:0008006" key="7">
    <source>
        <dbReference type="Google" id="ProtNLM"/>
    </source>
</evidence>
<dbReference type="Proteomes" id="UP001189624">
    <property type="component" value="Chromosome 1"/>
</dbReference>
<feature type="compositionally biased region" description="Low complexity" evidence="4">
    <location>
        <begin position="14"/>
        <end position="29"/>
    </location>
</feature>
<organism evidence="5 6">
    <name type="scientific">Sphenostylis stenocarpa</name>
    <dbReference type="NCBI Taxonomy" id="92480"/>
    <lineage>
        <taxon>Eukaryota</taxon>
        <taxon>Viridiplantae</taxon>
        <taxon>Streptophyta</taxon>
        <taxon>Embryophyta</taxon>
        <taxon>Tracheophyta</taxon>
        <taxon>Spermatophyta</taxon>
        <taxon>Magnoliopsida</taxon>
        <taxon>eudicotyledons</taxon>
        <taxon>Gunneridae</taxon>
        <taxon>Pentapetalae</taxon>
        <taxon>rosids</taxon>
        <taxon>fabids</taxon>
        <taxon>Fabales</taxon>
        <taxon>Fabaceae</taxon>
        <taxon>Papilionoideae</taxon>
        <taxon>50 kb inversion clade</taxon>
        <taxon>NPAAA clade</taxon>
        <taxon>indigoferoid/millettioid clade</taxon>
        <taxon>Phaseoleae</taxon>
        <taxon>Sphenostylis</taxon>
    </lineage>
</organism>
<dbReference type="AlphaFoldDB" id="A0AA86RT11"/>
<evidence type="ECO:0000256" key="1">
    <source>
        <dbReference type="ARBA" id="ARBA00022737"/>
    </source>
</evidence>
<proteinExistence type="predicted"/>
<evidence type="ECO:0000313" key="6">
    <source>
        <dbReference type="Proteomes" id="UP001189624"/>
    </source>
</evidence>
<dbReference type="Gene3D" id="1.25.40.10">
    <property type="entry name" value="Tetratricopeptide repeat domain"/>
    <property type="match status" value="1"/>
</dbReference>
<evidence type="ECO:0000256" key="2">
    <source>
        <dbReference type="ARBA" id="ARBA00022803"/>
    </source>
</evidence>
<evidence type="ECO:0000256" key="3">
    <source>
        <dbReference type="PROSITE-ProRule" id="PRU00339"/>
    </source>
</evidence>
<dbReference type="Gramene" id="rna-AYBTSS11_LOCUS545">
    <property type="protein sequence ID" value="CAJ1797530.1"/>
    <property type="gene ID" value="gene-AYBTSS11_LOCUS545"/>
</dbReference>
<dbReference type="InterPro" id="IPR011990">
    <property type="entry name" value="TPR-like_helical_dom_sf"/>
</dbReference>
<keyword evidence="1" id="KW-0677">Repeat</keyword>
<dbReference type="SMART" id="SM00028">
    <property type="entry name" value="TPR"/>
    <property type="match status" value="3"/>
</dbReference>
<feature type="repeat" description="TPR" evidence="3">
    <location>
        <begin position="204"/>
        <end position="237"/>
    </location>
</feature>
<dbReference type="Pfam" id="PF07719">
    <property type="entry name" value="TPR_2"/>
    <property type="match status" value="1"/>
</dbReference>
<sequence>MVVIEQEESERRNASPSNAAGAANDASDGFETASEADLGSDDDDGGVDSQEEHNRPDKHHHQQQTGQQPEHDVPLSTTESSENALVTEESSENALVTEESPENALVTEESSENPLINEEESRQKALDQANEAKLEGNKLFVDGKYEEALSQYEVALQVAPDTPSSVEIRSICHSNRGVCFLKLGKYDNTIKECTKALELNPVYVKAFVRRGEAHEKLEHFEEAIADMKKILEIDPSNDQARKTIRRLEPLAAEKREKMKEEMIAKLKDMGNSVLGRFGMSVDNFKAVKDPNTGVLLFEVLDVVKLKKCLHSCLVELQHECDM</sequence>
<dbReference type="InterPro" id="IPR019734">
    <property type="entry name" value="TPR_rpt"/>
</dbReference>
<keyword evidence="2 3" id="KW-0802">TPR repeat</keyword>
<feature type="compositionally biased region" description="Basic and acidic residues" evidence="4">
    <location>
        <begin position="119"/>
        <end position="128"/>
    </location>
</feature>
<keyword evidence="6" id="KW-1185">Reference proteome</keyword>
<protein>
    <recommendedName>
        <fullName evidence="7">Tetratricopeptide repeat protein 1</fullName>
    </recommendedName>
</protein>
<dbReference type="PROSITE" id="PS50005">
    <property type="entry name" value="TPR"/>
    <property type="match status" value="3"/>
</dbReference>
<dbReference type="GO" id="GO:0051879">
    <property type="term" value="F:Hsp90 protein binding"/>
    <property type="evidence" value="ECO:0007669"/>
    <property type="project" value="EnsemblPlants"/>
</dbReference>